<keyword evidence="3" id="KW-0238">DNA-binding</keyword>
<keyword evidence="8" id="KW-1185">Reference proteome</keyword>
<feature type="region of interest" description="Disordered" evidence="5">
    <location>
        <begin position="353"/>
        <end position="430"/>
    </location>
</feature>
<dbReference type="SUPFAM" id="SSF53850">
    <property type="entry name" value="Periplasmic binding protein-like II"/>
    <property type="match status" value="1"/>
</dbReference>
<dbReference type="InterPro" id="IPR036390">
    <property type="entry name" value="WH_DNA-bd_sf"/>
</dbReference>
<dbReference type="SUPFAM" id="SSF46785">
    <property type="entry name" value="Winged helix' DNA-binding domain"/>
    <property type="match status" value="1"/>
</dbReference>
<keyword evidence="4" id="KW-0804">Transcription</keyword>
<feature type="compositionally biased region" description="Low complexity" evidence="5">
    <location>
        <begin position="411"/>
        <end position="430"/>
    </location>
</feature>
<dbReference type="FunFam" id="1.10.10.10:FF:000001">
    <property type="entry name" value="LysR family transcriptional regulator"/>
    <property type="match status" value="1"/>
</dbReference>
<dbReference type="PANTHER" id="PTHR30537">
    <property type="entry name" value="HTH-TYPE TRANSCRIPTIONAL REGULATOR"/>
    <property type="match status" value="1"/>
</dbReference>
<keyword evidence="2" id="KW-0805">Transcription regulation</keyword>
<dbReference type="Pfam" id="PF00126">
    <property type="entry name" value="HTH_1"/>
    <property type="match status" value="1"/>
</dbReference>
<dbReference type="InterPro" id="IPR000847">
    <property type="entry name" value="LysR_HTH_N"/>
</dbReference>
<dbReference type="InterPro" id="IPR005119">
    <property type="entry name" value="LysR_subst-bd"/>
</dbReference>
<feature type="compositionally biased region" description="Low complexity" evidence="5">
    <location>
        <begin position="367"/>
        <end position="381"/>
    </location>
</feature>
<feature type="compositionally biased region" description="Low complexity" evidence="5">
    <location>
        <begin position="269"/>
        <end position="281"/>
    </location>
</feature>
<evidence type="ECO:0000259" key="6">
    <source>
        <dbReference type="PROSITE" id="PS50931"/>
    </source>
</evidence>
<dbReference type="Gene3D" id="1.10.10.10">
    <property type="entry name" value="Winged helix-like DNA-binding domain superfamily/Winged helix DNA-binding domain"/>
    <property type="match status" value="1"/>
</dbReference>
<dbReference type="GO" id="GO:0006351">
    <property type="term" value="P:DNA-templated transcription"/>
    <property type="evidence" value="ECO:0007669"/>
    <property type="project" value="TreeGrafter"/>
</dbReference>
<feature type="domain" description="HTH lysR-type" evidence="6">
    <location>
        <begin position="22"/>
        <end position="79"/>
    </location>
</feature>
<dbReference type="GO" id="GO:0043565">
    <property type="term" value="F:sequence-specific DNA binding"/>
    <property type="evidence" value="ECO:0007669"/>
    <property type="project" value="TreeGrafter"/>
</dbReference>
<reference evidence="7 8" key="1">
    <citation type="submission" date="2019-08" db="EMBL/GenBank/DDBJ databases">
        <authorList>
            <person name="Khan S.A."/>
            <person name="Jeon C.O."/>
            <person name="Jeong S.E."/>
        </authorList>
    </citation>
    <scope>NUCLEOTIDE SEQUENCE [LARGE SCALE GENOMIC DNA]</scope>
    <source>
        <strain evidence="8">IMCC1728</strain>
    </source>
</reference>
<dbReference type="PRINTS" id="PR00039">
    <property type="entry name" value="HTHLYSR"/>
</dbReference>
<proteinExistence type="inferred from homology"/>
<sequence length="430" mass="46351">MTNKIRSHPPASSLRRSTPVAPDAGALEFFARVAAAESFAAAARDLGQTRAAVSRRVALLEAELGVPLFARHTRAVGLTEAGRRLLARARAVLEAAEAARRTLRSRSSGLTGTLRITTVPVFGQAVLGPLLAAFQARHPELQVELRFTARRVDLLREDIDLAFRITDRPPEDCIAQPVLRFAVGAFAAPGLKPKLRRPEDWRAHAARCSARRPSRRRCTGGTRPPKSGSRSNCARRCRPTTSAPCMPRRGPAAASSSRPTLRWRTTGPRNAGSRAARLAAAHPRRRHRPGADLAAGRGARGCTRAGALRGRVAAALNRIPPFERGHANPGTLSGCPPSDSTIPTPVICRAPSCPGSRPWCQRRSCCSSTTRWPRSSGSSSRRSTRRRSRRCSPAMRCRTTPSRLPRPMPVTSSAASRRSSATAARSCSAN</sequence>
<dbReference type="Proteomes" id="UP000321832">
    <property type="component" value="Unassembled WGS sequence"/>
</dbReference>
<name>A0A5C6U2E2_9BURK</name>
<evidence type="ECO:0000256" key="4">
    <source>
        <dbReference type="ARBA" id="ARBA00023163"/>
    </source>
</evidence>
<evidence type="ECO:0000313" key="8">
    <source>
        <dbReference type="Proteomes" id="UP000321832"/>
    </source>
</evidence>
<dbReference type="InterPro" id="IPR058163">
    <property type="entry name" value="LysR-type_TF_proteobact-type"/>
</dbReference>
<evidence type="ECO:0000256" key="2">
    <source>
        <dbReference type="ARBA" id="ARBA00023015"/>
    </source>
</evidence>
<evidence type="ECO:0000256" key="1">
    <source>
        <dbReference type="ARBA" id="ARBA00009437"/>
    </source>
</evidence>
<gene>
    <name evidence="7" type="ORF">FSC37_15835</name>
</gene>
<evidence type="ECO:0000256" key="5">
    <source>
        <dbReference type="SAM" id="MobiDB-lite"/>
    </source>
</evidence>
<evidence type="ECO:0000256" key="3">
    <source>
        <dbReference type="ARBA" id="ARBA00023125"/>
    </source>
</evidence>
<organism evidence="7 8">
    <name type="scientific">Piscinibacter aquaticus</name>
    <dbReference type="NCBI Taxonomy" id="392597"/>
    <lineage>
        <taxon>Bacteria</taxon>
        <taxon>Pseudomonadati</taxon>
        <taxon>Pseudomonadota</taxon>
        <taxon>Betaproteobacteria</taxon>
        <taxon>Burkholderiales</taxon>
        <taxon>Sphaerotilaceae</taxon>
        <taxon>Piscinibacter</taxon>
    </lineage>
</organism>
<dbReference type="InterPro" id="IPR036388">
    <property type="entry name" value="WH-like_DNA-bd_sf"/>
</dbReference>
<comment type="caution">
    <text evidence="7">The sequence shown here is derived from an EMBL/GenBank/DDBJ whole genome shotgun (WGS) entry which is preliminary data.</text>
</comment>
<dbReference type="PROSITE" id="PS50931">
    <property type="entry name" value="HTH_LYSR"/>
    <property type="match status" value="1"/>
</dbReference>
<feature type="compositionally biased region" description="Basic residues" evidence="5">
    <location>
        <begin position="209"/>
        <end position="218"/>
    </location>
</feature>
<dbReference type="EMBL" id="VOPW01000001">
    <property type="protein sequence ID" value="TXC66750.1"/>
    <property type="molecule type" value="Genomic_DNA"/>
</dbReference>
<dbReference type="Gene3D" id="3.40.190.290">
    <property type="match status" value="1"/>
</dbReference>
<dbReference type="PANTHER" id="PTHR30537:SF5">
    <property type="entry name" value="HTH-TYPE TRANSCRIPTIONAL ACTIVATOR TTDR-RELATED"/>
    <property type="match status" value="1"/>
</dbReference>
<feature type="region of interest" description="Disordered" evidence="5">
    <location>
        <begin position="197"/>
        <end position="299"/>
    </location>
</feature>
<accession>A0A5C6U2E2</accession>
<dbReference type="Pfam" id="PF03466">
    <property type="entry name" value="LysR_substrate"/>
    <property type="match status" value="1"/>
</dbReference>
<dbReference type="GO" id="GO:0003700">
    <property type="term" value="F:DNA-binding transcription factor activity"/>
    <property type="evidence" value="ECO:0007669"/>
    <property type="project" value="InterPro"/>
</dbReference>
<protein>
    <submittedName>
        <fullName evidence="7">LysR family transcriptional regulator</fullName>
    </submittedName>
</protein>
<comment type="similarity">
    <text evidence="1">Belongs to the LysR transcriptional regulatory family.</text>
</comment>
<dbReference type="AlphaFoldDB" id="A0A5C6U2E2"/>
<evidence type="ECO:0000313" key="7">
    <source>
        <dbReference type="EMBL" id="TXC66750.1"/>
    </source>
</evidence>